<evidence type="ECO:0000313" key="2">
    <source>
        <dbReference type="Proteomes" id="UP001454036"/>
    </source>
</evidence>
<dbReference type="Proteomes" id="UP001454036">
    <property type="component" value="Unassembled WGS sequence"/>
</dbReference>
<dbReference type="AlphaFoldDB" id="A0AAV3Q6D7"/>
<sequence>MDSTGPLDYMIMEAAITGSLGNGAHTQVVDVEEPLDCVITKEAAAAVPAASLFTGDLSSQGEELKVVFSTTRDVRDAQCSGVPSEVHDRLTTI</sequence>
<evidence type="ECO:0000313" key="1">
    <source>
        <dbReference type="EMBL" id="GAA0158966.1"/>
    </source>
</evidence>
<protein>
    <submittedName>
        <fullName evidence="1">Uncharacterized protein</fullName>
    </submittedName>
</protein>
<reference evidence="1 2" key="1">
    <citation type="submission" date="2024-01" db="EMBL/GenBank/DDBJ databases">
        <title>The complete chloroplast genome sequence of Lithospermum erythrorhizon: insights into the phylogenetic relationship among Boraginaceae species and the maternal lineages of purple gromwells.</title>
        <authorList>
            <person name="Okada T."/>
            <person name="Watanabe K."/>
        </authorList>
    </citation>
    <scope>NUCLEOTIDE SEQUENCE [LARGE SCALE GENOMIC DNA]</scope>
</reference>
<gene>
    <name evidence="1" type="ORF">LIER_15862</name>
</gene>
<dbReference type="EMBL" id="BAABME010003484">
    <property type="protein sequence ID" value="GAA0158966.1"/>
    <property type="molecule type" value="Genomic_DNA"/>
</dbReference>
<proteinExistence type="predicted"/>
<accession>A0AAV3Q6D7</accession>
<comment type="caution">
    <text evidence="1">The sequence shown here is derived from an EMBL/GenBank/DDBJ whole genome shotgun (WGS) entry which is preliminary data.</text>
</comment>
<organism evidence="1 2">
    <name type="scientific">Lithospermum erythrorhizon</name>
    <name type="common">Purple gromwell</name>
    <name type="synonym">Lithospermum officinale var. erythrorhizon</name>
    <dbReference type="NCBI Taxonomy" id="34254"/>
    <lineage>
        <taxon>Eukaryota</taxon>
        <taxon>Viridiplantae</taxon>
        <taxon>Streptophyta</taxon>
        <taxon>Embryophyta</taxon>
        <taxon>Tracheophyta</taxon>
        <taxon>Spermatophyta</taxon>
        <taxon>Magnoliopsida</taxon>
        <taxon>eudicotyledons</taxon>
        <taxon>Gunneridae</taxon>
        <taxon>Pentapetalae</taxon>
        <taxon>asterids</taxon>
        <taxon>lamiids</taxon>
        <taxon>Boraginales</taxon>
        <taxon>Boraginaceae</taxon>
        <taxon>Boraginoideae</taxon>
        <taxon>Lithospermeae</taxon>
        <taxon>Lithospermum</taxon>
    </lineage>
</organism>
<keyword evidence="2" id="KW-1185">Reference proteome</keyword>
<name>A0AAV3Q6D7_LITER</name>